<evidence type="ECO:0000313" key="5">
    <source>
        <dbReference type="EMBL" id="KIM44202.1"/>
    </source>
</evidence>
<accession>A0A0C2YT85</accession>
<proteinExistence type="predicted"/>
<dbReference type="CDD" id="cd00067">
    <property type="entry name" value="GAL4"/>
    <property type="match status" value="1"/>
</dbReference>
<dbReference type="EMBL" id="KN831774">
    <property type="protein sequence ID" value="KIM44202.1"/>
    <property type="molecule type" value="Genomic_DNA"/>
</dbReference>
<dbReference type="Gene3D" id="4.10.240.10">
    <property type="entry name" value="Zn(2)-C6 fungal-type DNA-binding domain"/>
    <property type="match status" value="1"/>
</dbReference>
<evidence type="ECO:0000256" key="2">
    <source>
        <dbReference type="ARBA" id="ARBA00023242"/>
    </source>
</evidence>
<dbReference type="HOGENOM" id="CLU_007073_1_0_1"/>
<dbReference type="GO" id="GO:0006351">
    <property type="term" value="P:DNA-templated transcription"/>
    <property type="evidence" value="ECO:0007669"/>
    <property type="project" value="InterPro"/>
</dbReference>
<reference evidence="6" key="2">
    <citation type="submission" date="2015-01" db="EMBL/GenBank/DDBJ databases">
        <title>Evolutionary Origins and Diversification of the Mycorrhizal Mutualists.</title>
        <authorList>
            <consortium name="DOE Joint Genome Institute"/>
            <consortium name="Mycorrhizal Genomics Consortium"/>
            <person name="Kohler A."/>
            <person name="Kuo A."/>
            <person name="Nagy L.G."/>
            <person name="Floudas D."/>
            <person name="Copeland A."/>
            <person name="Barry K.W."/>
            <person name="Cichocki N."/>
            <person name="Veneault-Fourrey C."/>
            <person name="LaButti K."/>
            <person name="Lindquist E.A."/>
            <person name="Lipzen A."/>
            <person name="Lundell T."/>
            <person name="Morin E."/>
            <person name="Murat C."/>
            <person name="Riley R."/>
            <person name="Ohm R."/>
            <person name="Sun H."/>
            <person name="Tunlid A."/>
            <person name="Henrissat B."/>
            <person name="Grigoriev I.V."/>
            <person name="Hibbett D.S."/>
            <person name="Martin F."/>
        </authorList>
    </citation>
    <scope>NUCLEOTIDE SEQUENCE [LARGE SCALE GENOMIC DNA]</scope>
    <source>
        <strain evidence="6">h7</strain>
    </source>
</reference>
<reference evidence="5 6" key="1">
    <citation type="submission" date="2014-04" db="EMBL/GenBank/DDBJ databases">
        <authorList>
            <consortium name="DOE Joint Genome Institute"/>
            <person name="Kuo A."/>
            <person name="Gay G."/>
            <person name="Dore J."/>
            <person name="Kohler A."/>
            <person name="Nagy L.G."/>
            <person name="Floudas D."/>
            <person name="Copeland A."/>
            <person name="Barry K.W."/>
            <person name="Cichocki N."/>
            <person name="Veneault-Fourrey C."/>
            <person name="LaButti K."/>
            <person name="Lindquist E.A."/>
            <person name="Lipzen A."/>
            <person name="Lundell T."/>
            <person name="Morin E."/>
            <person name="Murat C."/>
            <person name="Sun H."/>
            <person name="Tunlid A."/>
            <person name="Henrissat B."/>
            <person name="Grigoriev I.V."/>
            <person name="Hibbett D.S."/>
            <person name="Martin F."/>
            <person name="Nordberg H.P."/>
            <person name="Cantor M.N."/>
            <person name="Hua S.X."/>
        </authorList>
    </citation>
    <scope>NUCLEOTIDE SEQUENCE [LARGE SCALE GENOMIC DNA]</scope>
    <source>
        <strain evidence="6">h7</strain>
    </source>
</reference>
<dbReference type="InterPro" id="IPR036864">
    <property type="entry name" value="Zn2-C6_fun-type_DNA-bd_sf"/>
</dbReference>
<feature type="compositionally biased region" description="Low complexity" evidence="3">
    <location>
        <begin position="252"/>
        <end position="268"/>
    </location>
</feature>
<dbReference type="PANTHER" id="PTHR47783">
    <property type="entry name" value="ZN(II)2CYS6 TRANSCRIPTION FACTOR (EUROFUNG)-RELATED"/>
    <property type="match status" value="1"/>
</dbReference>
<dbReference type="GO" id="GO:0003677">
    <property type="term" value="F:DNA binding"/>
    <property type="evidence" value="ECO:0007669"/>
    <property type="project" value="InterPro"/>
</dbReference>
<evidence type="ECO:0000256" key="1">
    <source>
        <dbReference type="ARBA" id="ARBA00022723"/>
    </source>
</evidence>
<dbReference type="GO" id="GO:0008270">
    <property type="term" value="F:zinc ion binding"/>
    <property type="evidence" value="ECO:0007669"/>
    <property type="project" value="InterPro"/>
</dbReference>
<feature type="region of interest" description="Disordered" evidence="3">
    <location>
        <begin position="74"/>
        <end position="95"/>
    </location>
</feature>
<dbReference type="Pfam" id="PF00172">
    <property type="entry name" value="Zn_clus"/>
    <property type="match status" value="1"/>
</dbReference>
<feature type="domain" description="Zn(2)-C6 fungal-type" evidence="4">
    <location>
        <begin position="40"/>
        <end position="70"/>
    </location>
</feature>
<feature type="region of interest" description="Disordered" evidence="3">
    <location>
        <begin position="240"/>
        <end position="270"/>
    </location>
</feature>
<organism evidence="5 6">
    <name type="scientific">Hebeloma cylindrosporum</name>
    <dbReference type="NCBI Taxonomy" id="76867"/>
    <lineage>
        <taxon>Eukaryota</taxon>
        <taxon>Fungi</taxon>
        <taxon>Dikarya</taxon>
        <taxon>Basidiomycota</taxon>
        <taxon>Agaricomycotina</taxon>
        <taxon>Agaricomycetes</taxon>
        <taxon>Agaricomycetidae</taxon>
        <taxon>Agaricales</taxon>
        <taxon>Agaricineae</taxon>
        <taxon>Hymenogastraceae</taxon>
        <taxon>Hebeloma</taxon>
    </lineage>
</organism>
<dbReference type="PROSITE" id="PS00463">
    <property type="entry name" value="ZN2_CY6_FUNGAL_1"/>
    <property type="match status" value="1"/>
</dbReference>
<dbReference type="Pfam" id="PF04082">
    <property type="entry name" value="Fungal_trans"/>
    <property type="match status" value="1"/>
</dbReference>
<dbReference type="SMART" id="SM00066">
    <property type="entry name" value="GAL4"/>
    <property type="match status" value="1"/>
</dbReference>
<dbReference type="InterPro" id="IPR001138">
    <property type="entry name" value="Zn2Cys6_DnaBD"/>
</dbReference>
<keyword evidence="1" id="KW-0479">Metal-binding</keyword>
<feature type="region of interest" description="Disordered" evidence="3">
    <location>
        <begin position="1"/>
        <end position="37"/>
    </location>
</feature>
<dbReference type="CDD" id="cd12148">
    <property type="entry name" value="fungal_TF_MHR"/>
    <property type="match status" value="1"/>
</dbReference>
<dbReference type="GO" id="GO:0000981">
    <property type="term" value="F:DNA-binding transcription factor activity, RNA polymerase II-specific"/>
    <property type="evidence" value="ECO:0007669"/>
    <property type="project" value="InterPro"/>
</dbReference>
<evidence type="ECO:0000259" key="4">
    <source>
        <dbReference type="PROSITE" id="PS50048"/>
    </source>
</evidence>
<feature type="compositionally biased region" description="Basic and acidic residues" evidence="3">
    <location>
        <begin position="22"/>
        <end position="37"/>
    </location>
</feature>
<keyword evidence="6" id="KW-1185">Reference proteome</keyword>
<evidence type="ECO:0000313" key="6">
    <source>
        <dbReference type="Proteomes" id="UP000053424"/>
    </source>
</evidence>
<dbReference type="InterPro" id="IPR007219">
    <property type="entry name" value="XnlR_reg_dom"/>
</dbReference>
<dbReference type="PANTHER" id="PTHR47783:SF1">
    <property type="entry name" value="ZN(II)2CYS6 TRANSCRIPTION FACTOR (EUROFUNG)"/>
    <property type="match status" value="1"/>
</dbReference>
<dbReference type="STRING" id="686832.A0A0C2YT85"/>
<keyword evidence="2" id="KW-0539">Nucleus</keyword>
<sequence length="797" mass="88201">MASSESPKAKSDKAMGTSTNNESRKRSAEPATTERRVPLACHRCRTKRARCSGDKPVCAACAKADEECIWPSGRKRKRTRREMEEEERRERQAALGQSVAGIRQVIPTQLFAYTSTRDSLSWGSSTMMHTQAPANLWAYPTEHNNGGPSLLWPPNGLVETDLSGQLVSQNILPESPLQPAASPDSTQMHRAGDSQLYRAIESQVAFIDGDPARHEDLELFYYRFSGSTAIRPGINRISLKLQPRTHTEKSDMSSPLPSDQPLSSSGSPEIGFDEAGLPHPSIYGPLFDVFFSTHSGHFPSISRRRMEERLKTGTMSAFLLNCICAISARFYSPNKQCPMKACAPFITKAQELIIPLLHLPTTDCVTGLLLLAWANYGQNSESGLWQYSGMAIRMALDLGLHEISEIYESSAHVVRTRLLFWSLFITDRVLAFSTGRPPTISEEVIDIPLPSDEDFVPDPARSSYDQNSLPEIVQPTPFTHIVRLMVLCGRIANVLNGRRGRPCTLVGPSEPNSELLNTLQNQLVQFYSQLPDAMKWSVDAFKHQEERSHGGSFLTLHLWANSVLALVYHPQLLSPPSGTETPLSGNMERSVKLSLSSSRIITECLVFADLYASRSYLASPFAVQPIFVACLAFISEMKMNVWGIETRDKTQTVDVLLTSLARQNVGVLMKALQRMEQYWAGVHYVRELLEQKAAGLGLLPTSLVGPTKTFISLPDKGLLRRFTSQDPNLAPPTETSLRLSMMKEANESNTCSLDELFNAYSIEGFFVQPAESYEIDGLLPSGYRSAESVSGNSANSG</sequence>
<protein>
    <recommendedName>
        <fullName evidence="4">Zn(2)-C6 fungal-type domain-containing protein</fullName>
    </recommendedName>
</protein>
<dbReference type="AlphaFoldDB" id="A0A0C2YT85"/>
<dbReference type="PROSITE" id="PS50048">
    <property type="entry name" value="ZN2_CY6_FUNGAL_2"/>
    <property type="match status" value="1"/>
</dbReference>
<name>A0A0C2YT85_HEBCY</name>
<gene>
    <name evidence="5" type="ORF">M413DRAFT_443231</name>
</gene>
<dbReference type="Proteomes" id="UP000053424">
    <property type="component" value="Unassembled WGS sequence"/>
</dbReference>
<dbReference type="SUPFAM" id="SSF57701">
    <property type="entry name" value="Zn2/Cys6 DNA-binding domain"/>
    <property type="match status" value="1"/>
</dbReference>
<evidence type="ECO:0000256" key="3">
    <source>
        <dbReference type="SAM" id="MobiDB-lite"/>
    </source>
</evidence>
<feature type="compositionally biased region" description="Basic and acidic residues" evidence="3">
    <location>
        <begin position="81"/>
        <end position="92"/>
    </location>
</feature>
<dbReference type="SMART" id="SM00906">
    <property type="entry name" value="Fungal_trans"/>
    <property type="match status" value="1"/>
</dbReference>
<dbReference type="OrthoDB" id="2428527at2759"/>